<dbReference type="Proteomes" id="UP000245981">
    <property type="component" value="Unassembled WGS sequence"/>
</dbReference>
<evidence type="ECO:0000313" key="2">
    <source>
        <dbReference type="EMBL" id="PWK94521.1"/>
    </source>
</evidence>
<name>A0A2V2BHU7_9GAMM</name>
<organism evidence="2 3">
    <name type="scientific">Pantoea allii</name>
    <dbReference type="NCBI Taxonomy" id="574096"/>
    <lineage>
        <taxon>Bacteria</taxon>
        <taxon>Pseudomonadati</taxon>
        <taxon>Pseudomonadota</taxon>
        <taxon>Gammaproteobacteria</taxon>
        <taxon>Enterobacterales</taxon>
        <taxon>Erwiniaceae</taxon>
        <taxon>Pantoea</taxon>
    </lineage>
</organism>
<dbReference type="AlphaFoldDB" id="A0A2V2BHU7"/>
<dbReference type="EMBL" id="QGHF01000010">
    <property type="protein sequence ID" value="PWK94521.1"/>
    <property type="molecule type" value="Genomic_DNA"/>
</dbReference>
<accession>A0A2V2BHU7</accession>
<proteinExistence type="predicted"/>
<dbReference type="RefSeq" id="WP_088900965.1">
    <property type="nucleotide sequence ID" value="NZ_CP125960.1"/>
</dbReference>
<evidence type="ECO:0000256" key="1">
    <source>
        <dbReference type="SAM" id="MobiDB-lite"/>
    </source>
</evidence>
<sequence length="82" mass="9334">MKTADRSIITPSAGYVKPAGKSSHTRHRHTDPDVREIPDEIRARVRHVAHCVRKRRAVRVPAMSSSEWGQFLRSLEIHRAVA</sequence>
<feature type="region of interest" description="Disordered" evidence="1">
    <location>
        <begin position="1"/>
        <end position="32"/>
    </location>
</feature>
<evidence type="ECO:0000313" key="3">
    <source>
        <dbReference type="Proteomes" id="UP000245981"/>
    </source>
</evidence>
<protein>
    <submittedName>
        <fullName evidence="2">Uncharacterized protein</fullName>
    </submittedName>
</protein>
<dbReference type="GeneID" id="99739283"/>
<dbReference type="OrthoDB" id="6627030at2"/>
<gene>
    <name evidence="2" type="ORF">C7431_11015</name>
</gene>
<reference evidence="2 3" key="1">
    <citation type="submission" date="2018-05" db="EMBL/GenBank/DDBJ databases">
        <title>Genomic Encyclopedia of Type Strains, Phase IV (KMG-V): Genome sequencing to study the core and pangenomes of soil and plant-associated prokaryotes.</title>
        <authorList>
            <person name="Whitman W."/>
        </authorList>
    </citation>
    <scope>NUCLEOTIDE SEQUENCE [LARGE SCALE GENOMIC DNA]</scope>
    <source>
        <strain evidence="2 3">PNA 200-10</strain>
    </source>
</reference>
<comment type="caution">
    <text evidence="2">The sequence shown here is derived from an EMBL/GenBank/DDBJ whole genome shotgun (WGS) entry which is preliminary data.</text>
</comment>